<dbReference type="InterPro" id="IPR000620">
    <property type="entry name" value="EamA_dom"/>
</dbReference>
<feature type="transmembrane region" description="Helical" evidence="6">
    <location>
        <begin position="192"/>
        <end position="211"/>
    </location>
</feature>
<evidence type="ECO:0000256" key="4">
    <source>
        <dbReference type="ARBA" id="ARBA00022989"/>
    </source>
</evidence>
<dbReference type="AlphaFoldDB" id="A0A975C6A2"/>
<feature type="transmembrane region" description="Helical" evidence="6">
    <location>
        <begin position="151"/>
        <end position="171"/>
    </location>
</feature>
<evidence type="ECO:0000256" key="2">
    <source>
        <dbReference type="ARBA" id="ARBA00007362"/>
    </source>
</evidence>
<feature type="transmembrane region" description="Helical" evidence="6">
    <location>
        <begin position="255"/>
        <end position="274"/>
    </location>
</feature>
<dbReference type="InterPro" id="IPR037185">
    <property type="entry name" value="EmrE-like"/>
</dbReference>
<name>A0A975C6A2_9CAUL</name>
<reference evidence="8" key="1">
    <citation type="submission" date="2020-09" db="EMBL/GenBank/DDBJ databases">
        <title>Brevundimonas sp. LVF2 isolated from a puddle in Goettingen, Germany.</title>
        <authorList>
            <person name="Friedrich I."/>
            <person name="Klassen A."/>
            <person name="Hannes N."/>
            <person name="Schneider D."/>
            <person name="Hertel R."/>
            <person name="Daniel R."/>
        </authorList>
    </citation>
    <scope>NUCLEOTIDE SEQUENCE</scope>
    <source>
        <strain evidence="8">LVF2</strain>
    </source>
</reference>
<dbReference type="PANTHER" id="PTHR32322">
    <property type="entry name" value="INNER MEMBRANE TRANSPORTER"/>
    <property type="match status" value="1"/>
</dbReference>
<dbReference type="KEGG" id="bgoe:IFJ75_06245"/>
<evidence type="ECO:0000256" key="3">
    <source>
        <dbReference type="ARBA" id="ARBA00022692"/>
    </source>
</evidence>
<keyword evidence="5 6" id="KW-0472">Membrane</keyword>
<sequence>MGVACGVGAGAMWGMVFLAPKATPDASPALMAAGRYIAYGLIAAMLVAPRWRRLTALLTGEAWRALVLLSVLGNLLYYALLVVAVHWAGVSASALIVGMVPVVVALWGLREPGAAPLKRIAPALVLAVIAVVLIGHEASQGEAGGEGARPLWTSLMGLGCAVAALVSWSAYAVFNSRWLDRLPDVSAHDWSLLTGVVTGGLSLGLAVLVLFDPPQWAIGDWGLFVGVSAAVAFGASIVGNAFWNRASRLLPMTLMGQMIVFETLFALAYGFLLARRGPSLLEGLAVVLMVASVLLSVRAHGPELEAER</sequence>
<dbReference type="Pfam" id="PF00892">
    <property type="entry name" value="EamA"/>
    <property type="match status" value="2"/>
</dbReference>
<feature type="transmembrane region" description="Helical" evidence="6">
    <location>
        <begin position="223"/>
        <end position="243"/>
    </location>
</feature>
<feature type="domain" description="EamA" evidence="7">
    <location>
        <begin position="156"/>
        <end position="297"/>
    </location>
</feature>
<dbReference type="InterPro" id="IPR050638">
    <property type="entry name" value="AA-Vitamin_Transporters"/>
</dbReference>
<feature type="transmembrane region" description="Helical" evidence="6">
    <location>
        <begin position="28"/>
        <end position="49"/>
    </location>
</feature>
<organism evidence="8 9">
    <name type="scientific">Brevundimonas goettingensis</name>
    <dbReference type="NCBI Taxonomy" id="2774190"/>
    <lineage>
        <taxon>Bacteria</taxon>
        <taxon>Pseudomonadati</taxon>
        <taxon>Pseudomonadota</taxon>
        <taxon>Alphaproteobacteria</taxon>
        <taxon>Caulobacterales</taxon>
        <taxon>Caulobacteraceae</taxon>
        <taxon>Brevundimonas</taxon>
    </lineage>
</organism>
<keyword evidence="3 6" id="KW-0812">Transmembrane</keyword>
<dbReference type="PANTHER" id="PTHR32322:SF2">
    <property type="entry name" value="EAMA DOMAIN-CONTAINING PROTEIN"/>
    <property type="match status" value="1"/>
</dbReference>
<proteinExistence type="inferred from homology"/>
<feature type="transmembrane region" description="Helical" evidence="6">
    <location>
        <begin position="86"/>
        <end position="108"/>
    </location>
</feature>
<keyword evidence="9" id="KW-1185">Reference proteome</keyword>
<dbReference type="EMBL" id="CP062222">
    <property type="protein sequence ID" value="QTC93229.1"/>
    <property type="molecule type" value="Genomic_DNA"/>
</dbReference>
<evidence type="ECO:0000313" key="9">
    <source>
        <dbReference type="Proteomes" id="UP000663918"/>
    </source>
</evidence>
<dbReference type="Proteomes" id="UP000663918">
    <property type="component" value="Chromosome"/>
</dbReference>
<gene>
    <name evidence="8" type="ORF">IFJ75_06245</name>
</gene>
<evidence type="ECO:0000313" key="8">
    <source>
        <dbReference type="EMBL" id="QTC93229.1"/>
    </source>
</evidence>
<evidence type="ECO:0000256" key="5">
    <source>
        <dbReference type="ARBA" id="ARBA00023136"/>
    </source>
</evidence>
<keyword evidence="4 6" id="KW-1133">Transmembrane helix</keyword>
<evidence type="ECO:0000256" key="1">
    <source>
        <dbReference type="ARBA" id="ARBA00004141"/>
    </source>
</evidence>
<feature type="domain" description="EamA" evidence="7">
    <location>
        <begin position="2"/>
        <end position="134"/>
    </location>
</feature>
<dbReference type="SUPFAM" id="SSF103481">
    <property type="entry name" value="Multidrug resistance efflux transporter EmrE"/>
    <property type="match status" value="2"/>
</dbReference>
<accession>A0A975C6A2</accession>
<comment type="similarity">
    <text evidence="2">Belongs to the EamA transporter family.</text>
</comment>
<comment type="subcellular location">
    <subcellularLocation>
        <location evidence="1">Membrane</location>
        <topology evidence="1">Multi-pass membrane protein</topology>
    </subcellularLocation>
</comment>
<dbReference type="GO" id="GO:0016020">
    <property type="term" value="C:membrane"/>
    <property type="evidence" value="ECO:0007669"/>
    <property type="project" value="UniProtKB-SubCell"/>
</dbReference>
<evidence type="ECO:0000259" key="7">
    <source>
        <dbReference type="Pfam" id="PF00892"/>
    </source>
</evidence>
<feature type="transmembrane region" description="Helical" evidence="6">
    <location>
        <begin position="61"/>
        <end position="80"/>
    </location>
</feature>
<evidence type="ECO:0000256" key="6">
    <source>
        <dbReference type="SAM" id="Phobius"/>
    </source>
</evidence>
<protein>
    <submittedName>
        <fullName evidence="8">DMT family transporter</fullName>
    </submittedName>
</protein>
<feature type="transmembrane region" description="Helical" evidence="6">
    <location>
        <begin position="120"/>
        <end position="139"/>
    </location>
</feature>